<feature type="transmembrane region" description="Helical" evidence="10">
    <location>
        <begin position="491"/>
        <end position="510"/>
    </location>
</feature>
<comment type="subcellular location">
    <subcellularLocation>
        <location evidence="9">Endoplasmic reticulum membrane</location>
        <topology evidence="9">Peripheral membrane protein</topology>
    </subcellularLocation>
    <subcellularLocation>
        <location evidence="2">Membrane</location>
    </subcellularLocation>
</comment>
<dbReference type="PANTHER" id="PTHR10835">
    <property type="entry name" value="SQUALENE MONOOXYGENASE"/>
    <property type="match status" value="1"/>
</dbReference>
<dbReference type="RefSeq" id="XP_013075319.2">
    <property type="nucleotide sequence ID" value="XM_013219865.2"/>
</dbReference>
<dbReference type="AlphaFoldDB" id="A0A9U8E7U5"/>
<comment type="function">
    <text evidence="9">Catalyzes the stereospecific oxidation of squalene to (S)-2,3-epoxysqualene, and is considered to be a rate-limiting enzyme in steroid biosynthesis.</text>
</comment>
<keyword evidence="7 9" id="KW-0560">Oxidoreductase</keyword>
<keyword evidence="6 9" id="KW-0274">FAD</keyword>
<evidence type="ECO:0000256" key="5">
    <source>
        <dbReference type="ARBA" id="ARBA00022630"/>
    </source>
</evidence>
<evidence type="ECO:0000259" key="12">
    <source>
        <dbReference type="Pfam" id="PF08491"/>
    </source>
</evidence>
<evidence type="ECO:0000256" key="2">
    <source>
        <dbReference type="ARBA" id="ARBA00004370"/>
    </source>
</evidence>
<dbReference type="OMA" id="AKRTFYW"/>
<dbReference type="EC" id="1.14.14.17" evidence="4 9"/>
<evidence type="ECO:0000256" key="10">
    <source>
        <dbReference type="SAM" id="Phobius"/>
    </source>
</evidence>
<proteinExistence type="inferred from homology"/>
<evidence type="ECO:0000256" key="1">
    <source>
        <dbReference type="ARBA" id="ARBA00001974"/>
    </source>
</evidence>
<comment type="cofactor">
    <cofactor evidence="1 9">
        <name>FAD</name>
        <dbReference type="ChEBI" id="CHEBI:57692"/>
    </cofactor>
</comment>
<dbReference type="GeneID" id="106061665"/>
<evidence type="ECO:0000256" key="7">
    <source>
        <dbReference type="ARBA" id="ARBA00023002"/>
    </source>
</evidence>
<evidence type="ECO:0000256" key="8">
    <source>
        <dbReference type="ARBA" id="ARBA00023136"/>
    </source>
</evidence>
<protein>
    <recommendedName>
        <fullName evidence="4 9">Squalene monooxygenase</fullName>
        <ecNumber evidence="4 9">1.14.14.17</ecNumber>
    </recommendedName>
</protein>
<dbReference type="PANTHER" id="PTHR10835:SF0">
    <property type="entry name" value="SQUALENE MONOOXYGENASE"/>
    <property type="match status" value="1"/>
</dbReference>
<dbReference type="GO" id="GO:0050660">
    <property type="term" value="F:flavin adenine dinucleotide binding"/>
    <property type="evidence" value="ECO:0007669"/>
    <property type="project" value="UniProtKB-UniRule"/>
</dbReference>
<dbReference type="Gene3D" id="3.50.50.60">
    <property type="entry name" value="FAD/NAD(P)-binding domain"/>
    <property type="match status" value="1"/>
</dbReference>
<dbReference type="InterPro" id="IPR013698">
    <property type="entry name" value="Squalene_epoxidase"/>
</dbReference>
<feature type="domain" description="Squalene epoxidase" evidence="12">
    <location>
        <begin position="222"/>
        <end position="486"/>
    </location>
</feature>
<evidence type="ECO:0000256" key="6">
    <source>
        <dbReference type="ARBA" id="ARBA00022827"/>
    </source>
</evidence>
<dbReference type="FunFam" id="3.50.50.60:FF:000662">
    <property type="entry name" value="Uncharacterized protein"/>
    <property type="match status" value="1"/>
</dbReference>
<name>A0A9U8E7U5_BIOGL</name>
<evidence type="ECO:0000256" key="4">
    <source>
        <dbReference type="ARBA" id="ARBA00012312"/>
    </source>
</evidence>
<evidence type="ECO:0000313" key="13">
    <source>
        <dbReference type="Proteomes" id="UP001165740"/>
    </source>
</evidence>
<dbReference type="Pfam" id="PF01134">
    <property type="entry name" value="GIDA"/>
    <property type="match status" value="1"/>
</dbReference>
<dbReference type="GO" id="GO:0016126">
    <property type="term" value="P:sterol biosynthetic process"/>
    <property type="evidence" value="ECO:0007669"/>
    <property type="project" value="UniProtKB-UniRule"/>
</dbReference>
<dbReference type="SUPFAM" id="SSF51905">
    <property type="entry name" value="FAD/NAD(P)-binding domain"/>
    <property type="match status" value="1"/>
</dbReference>
<evidence type="ECO:0000259" key="11">
    <source>
        <dbReference type="Pfam" id="PF01134"/>
    </source>
</evidence>
<keyword evidence="10" id="KW-1133">Transmembrane helix</keyword>
<dbReference type="OrthoDB" id="1678617at2759"/>
<dbReference type="GO" id="GO:0005789">
    <property type="term" value="C:endoplasmic reticulum membrane"/>
    <property type="evidence" value="ECO:0007669"/>
    <property type="project" value="UniProtKB-SubCell"/>
</dbReference>
<dbReference type="GO" id="GO:0004506">
    <property type="term" value="F:squalene monooxygenase activity"/>
    <property type="evidence" value="ECO:0007669"/>
    <property type="project" value="UniProtKB-UniRule"/>
</dbReference>
<sequence length="519" mass="58040">MISSFIKGGEWTFSQYSQLSLSTISVYAVGITLIFFTTALLMMFRPKKVRVNKSNGRVFSKDDPEIIIIGSGVAGSAMATVFARDGRKVTVIERDLKEPDRIVGELLQPGGLNALIKLGLGDCVKEIDAHKISGYVLHSLDSKSEVVIPYSVCEESLGQKLNADGAAFHHGRFIMALREQAMKEPNVTYVEGTATKLIEENGIVTGVQYKLKNEEESKEVYAPLTFVVDGCFSKFRKELVKESVKVTSHFVGLLMHHCPQKKSNHAEIVLMTPSPVLVYQISSDCTRVLVDIKGVLPKNMKEYLLDNVCPQLPEHIQEPFKDGVINGRIRSMPNSYLPPSPIERPGVLVLGDAYNMRHPLTGGGMSVCLNDVVIWRDLLKTIPDLTDYESIIKSLRVFHLRRKNTHSFVVNVLANALYELFSADNTYLVSMKRACLEYFKLGGECVAGPVSLLSVLNPKPHVLVGHFFAVALYAVYYVFLSEPFWAIHRVLYRSFMIFFTACTILFPLIWAETKTLLFT</sequence>
<keyword evidence="9" id="KW-0256">Endoplasmic reticulum</keyword>
<dbReference type="Proteomes" id="UP001165740">
    <property type="component" value="Chromosome 5"/>
</dbReference>
<keyword evidence="8 9" id="KW-0472">Membrane</keyword>
<comment type="similarity">
    <text evidence="3 9">Belongs to the squalene monooxygenase family.</text>
</comment>
<dbReference type="KEGG" id="bgt:106061665"/>
<evidence type="ECO:0000256" key="3">
    <source>
        <dbReference type="ARBA" id="ARBA00008802"/>
    </source>
</evidence>
<evidence type="ECO:0000256" key="9">
    <source>
        <dbReference type="RuleBase" id="RU367121"/>
    </source>
</evidence>
<dbReference type="InterPro" id="IPR040125">
    <property type="entry name" value="Squalene_monox"/>
</dbReference>
<accession>A0A9U8E7U5</accession>
<evidence type="ECO:0000313" key="14">
    <source>
        <dbReference type="RefSeq" id="XP_013075319.2"/>
    </source>
</evidence>
<feature type="domain" description="MnmG N-terminal" evidence="11">
    <location>
        <begin position="66"/>
        <end position="217"/>
    </location>
</feature>
<dbReference type="PRINTS" id="PR00420">
    <property type="entry name" value="RNGMNOXGNASE"/>
</dbReference>
<dbReference type="GO" id="GO:0008203">
    <property type="term" value="P:cholesterol metabolic process"/>
    <property type="evidence" value="ECO:0007669"/>
    <property type="project" value="TreeGrafter"/>
</dbReference>
<comment type="catalytic activity">
    <reaction evidence="9">
        <text>squalene + reduced [NADPH--hemoprotein reductase] + O2 = (S)-2,3-epoxysqualene + oxidized [NADPH--hemoprotein reductase] + H2O + H(+)</text>
        <dbReference type="Rhea" id="RHEA:25282"/>
        <dbReference type="Rhea" id="RHEA-COMP:11964"/>
        <dbReference type="Rhea" id="RHEA-COMP:11965"/>
        <dbReference type="ChEBI" id="CHEBI:15377"/>
        <dbReference type="ChEBI" id="CHEBI:15378"/>
        <dbReference type="ChEBI" id="CHEBI:15379"/>
        <dbReference type="ChEBI" id="CHEBI:15440"/>
        <dbReference type="ChEBI" id="CHEBI:15441"/>
        <dbReference type="ChEBI" id="CHEBI:57618"/>
        <dbReference type="ChEBI" id="CHEBI:58210"/>
        <dbReference type="EC" id="1.14.14.17"/>
    </reaction>
</comment>
<gene>
    <name evidence="14" type="primary">LOC106061665</name>
</gene>
<dbReference type="InterPro" id="IPR040131">
    <property type="entry name" value="MnmG_N"/>
</dbReference>
<keyword evidence="10" id="KW-0812">Transmembrane</keyword>
<keyword evidence="5 9" id="KW-0285">Flavoprotein</keyword>
<dbReference type="InterPro" id="IPR036188">
    <property type="entry name" value="FAD/NAD-bd_sf"/>
</dbReference>
<feature type="transmembrane region" description="Helical" evidence="10">
    <location>
        <begin position="461"/>
        <end position="479"/>
    </location>
</feature>
<organism evidence="13 14">
    <name type="scientific">Biomphalaria glabrata</name>
    <name type="common">Bloodfluke planorb</name>
    <name type="synonym">Freshwater snail</name>
    <dbReference type="NCBI Taxonomy" id="6526"/>
    <lineage>
        <taxon>Eukaryota</taxon>
        <taxon>Metazoa</taxon>
        <taxon>Spiralia</taxon>
        <taxon>Lophotrochozoa</taxon>
        <taxon>Mollusca</taxon>
        <taxon>Gastropoda</taxon>
        <taxon>Heterobranchia</taxon>
        <taxon>Euthyneura</taxon>
        <taxon>Panpulmonata</taxon>
        <taxon>Hygrophila</taxon>
        <taxon>Lymnaeoidea</taxon>
        <taxon>Planorbidae</taxon>
        <taxon>Biomphalaria</taxon>
    </lineage>
</organism>
<keyword evidence="13" id="KW-1185">Reference proteome</keyword>
<dbReference type="Pfam" id="PF08491">
    <property type="entry name" value="SE"/>
    <property type="match status" value="1"/>
</dbReference>
<reference evidence="14" key="1">
    <citation type="submission" date="2025-08" db="UniProtKB">
        <authorList>
            <consortium name="RefSeq"/>
        </authorList>
    </citation>
    <scope>IDENTIFICATION</scope>
</reference>
<feature type="transmembrane region" description="Helical" evidence="10">
    <location>
        <begin position="24"/>
        <end position="44"/>
    </location>
</feature>